<reference evidence="2 3" key="1">
    <citation type="submission" date="2018-06" db="EMBL/GenBank/DDBJ databases">
        <authorList>
            <consortium name="Pathogen Informatics"/>
            <person name="Doyle S."/>
        </authorList>
    </citation>
    <scope>NUCLEOTIDE SEQUENCE [LARGE SCALE GENOMIC DNA]</scope>
    <source>
        <strain evidence="2 3">NCTC10794</strain>
    </source>
</reference>
<evidence type="ECO:0000313" key="2">
    <source>
        <dbReference type="EMBL" id="STO64326.1"/>
    </source>
</evidence>
<dbReference type="Proteomes" id="UP000323974">
    <property type="component" value="Chromosome"/>
</dbReference>
<reference evidence="1 4" key="2">
    <citation type="submission" date="2019-04" db="EMBL/GenBank/DDBJ databases">
        <title>Complete Genome and Methylome Analysis of Haemophilus haemolyticus NEB129.</title>
        <authorList>
            <person name="Fomenkov A."/>
            <person name="Roberts R.J."/>
            <person name="Anton B.P."/>
            <person name="Vincze T."/>
        </authorList>
    </citation>
    <scope>NUCLEOTIDE SEQUENCE [LARGE SCALE GENOMIC DNA]</scope>
    <source>
        <strain evidence="1 4">NEB129</strain>
    </source>
</reference>
<dbReference type="EMBL" id="CP038817">
    <property type="protein sequence ID" value="QEN11717.1"/>
    <property type="molecule type" value="Genomic_DNA"/>
</dbReference>
<accession>A0A377I198</accession>
<dbReference type="EMBL" id="UGHH01000002">
    <property type="protein sequence ID" value="STO64326.1"/>
    <property type="molecule type" value="Genomic_DNA"/>
</dbReference>
<proteinExistence type="predicted"/>
<sequence>MDNLKPNAKEFYNPSPEYISGLIAIIQNKTGFSLAKIDYMLGLSRGTLRNYMRDPQTDERYRPHPYTVQFTLEELIKNLQAEKSE</sequence>
<evidence type="ECO:0000313" key="4">
    <source>
        <dbReference type="Proteomes" id="UP000323974"/>
    </source>
</evidence>
<dbReference type="GeneID" id="78223414"/>
<dbReference type="AlphaFoldDB" id="A0A377I198"/>
<dbReference type="KEGG" id="hpaa:E5Q53_09950"/>
<gene>
    <name evidence="1" type="ORF">E5Q53_09950</name>
    <name evidence="2" type="ORF">NCTC10794_01390</name>
</gene>
<organism evidence="2 3">
    <name type="scientific">Haemophilus parahaemolyticus</name>
    <dbReference type="NCBI Taxonomy" id="735"/>
    <lineage>
        <taxon>Bacteria</taxon>
        <taxon>Pseudomonadati</taxon>
        <taxon>Pseudomonadota</taxon>
        <taxon>Gammaproteobacteria</taxon>
        <taxon>Pasteurellales</taxon>
        <taxon>Pasteurellaceae</taxon>
        <taxon>Haemophilus</taxon>
    </lineage>
</organism>
<name>A0A377I198_HAEPH</name>
<dbReference type="RefSeq" id="WP_005705748.1">
    <property type="nucleotide sequence ID" value="NZ_CAUVRQ010000173.1"/>
</dbReference>
<evidence type="ECO:0000313" key="3">
    <source>
        <dbReference type="Proteomes" id="UP000254867"/>
    </source>
</evidence>
<evidence type="ECO:0000313" key="1">
    <source>
        <dbReference type="EMBL" id="QEN11717.1"/>
    </source>
</evidence>
<dbReference type="Proteomes" id="UP000254867">
    <property type="component" value="Unassembled WGS sequence"/>
</dbReference>
<protein>
    <submittedName>
        <fullName evidence="1">XRE family transcriptional regulator</fullName>
    </submittedName>
</protein>